<comment type="caution">
    <text evidence="8">The sequence shown here is derived from an EMBL/GenBank/DDBJ whole genome shotgun (WGS) entry which is preliminary data.</text>
</comment>
<comment type="function">
    <text evidence="5">Catalyzes the reversible transfer of the terminal phosphate group between ATP and AMP. Plays an important role in cellular energy homeostasis and in adenine nucleotide metabolism.</text>
</comment>
<dbReference type="RefSeq" id="WP_346177397.1">
    <property type="nucleotide sequence ID" value="NZ_BAAASD010000031.1"/>
</dbReference>
<sequence length="193" mass="21004">MRLVLIGPPGAGKGTQAAVLSEKLGVPHISTGDLFRDHVSRRTSLGRDAQRYLDTGELVPDHLTSSMVRERLEQPDARPGFLLDGFPRTVPQAHELTGVLAGFGATLDAVLELTAPEAVLLARLLGRGRLDDAEDVIRHRQRVYWQQTAPLLDHYASILLSVPALGPVDEITARILDSLAGRTRLLEEPSEPS</sequence>
<protein>
    <recommendedName>
        <fullName evidence="5 7">Adenylate kinase</fullName>
        <shortName evidence="5">AK</shortName>
        <ecNumber evidence="5 7">2.7.4.3</ecNumber>
    </recommendedName>
    <alternativeName>
        <fullName evidence="5">ATP-AMP transphosphorylase</fullName>
    </alternativeName>
    <alternativeName>
        <fullName evidence="5">ATP:AMP phosphotransferase</fullName>
    </alternativeName>
    <alternativeName>
        <fullName evidence="5">Adenylate monophosphate kinase</fullName>
    </alternativeName>
</protein>
<feature type="binding site" evidence="5">
    <location>
        <begin position="57"/>
        <end position="59"/>
    </location>
    <ligand>
        <name>AMP</name>
        <dbReference type="ChEBI" id="CHEBI:456215"/>
    </ligand>
</feature>
<dbReference type="GO" id="GO:0016301">
    <property type="term" value="F:kinase activity"/>
    <property type="evidence" value="ECO:0007669"/>
    <property type="project" value="UniProtKB-KW"/>
</dbReference>
<dbReference type="PANTHER" id="PTHR23359">
    <property type="entry name" value="NUCLEOTIDE KINASE"/>
    <property type="match status" value="1"/>
</dbReference>
<dbReference type="InterPro" id="IPR027417">
    <property type="entry name" value="P-loop_NTPase"/>
</dbReference>
<dbReference type="PROSITE" id="PS00113">
    <property type="entry name" value="ADENYLATE_KINASE"/>
    <property type="match status" value="1"/>
</dbReference>
<comment type="caution">
    <text evidence="5">Lacks conserved residue(s) required for the propagation of feature annotation.</text>
</comment>
<dbReference type="InterPro" id="IPR000850">
    <property type="entry name" value="Adenylat/UMP-CMP_kin"/>
</dbReference>
<comment type="domain">
    <text evidence="5">Consists of three domains, a large central CORE domain and two small peripheral domains, NMPbind and LID, which undergo movements during catalysis. The LID domain closes over the site of phosphoryl transfer upon ATP binding. Assembling and dissambling the active center during each catalytic cycle provides an effective means to prevent ATP hydrolysis.</text>
</comment>
<evidence type="ECO:0000256" key="4">
    <source>
        <dbReference type="ARBA" id="ARBA00022777"/>
    </source>
</evidence>
<evidence type="ECO:0000256" key="6">
    <source>
        <dbReference type="RuleBase" id="RU003330"/>
    </source>
</evidence>
<dbReference type="EC" id="2.7.4.3" evidence="5 7"/>
<comment type="pathway">
    <text evidence="5">Purine metabolism; AMP biosynthesis via salvage pathway; AMP from ADP: step 1/1.</text>
</comment>
<reference evidence="9" key="1">
    <citation type="journal article" date="2019" name="Int. J. Syst. Evol. Microbiol.">
        <title>The Global Catalogue of Microorganisms (GCM) 10K type strain sequencing project: providing services to taxonomists for standard genome sequencing and annotation.</title>
        <authorList>
            <consortium name="The Broad Institute Genomics Platform"/>
            <consortium name="The Broad Institute Genome Sequencing Center for Infectious Disease"/>
            <person name="Wu L."/>
            <person name="Ma J."/>
        </authorList>
    </citation>
    <scope>NUCLEOTIDE SEQUENCE [LARGE SCALE GENOMIC DNA]</scope>
    <source>
        <strain evidence="9">JCM 4316</strain>
    </source>
</reference>
<feature type="binding site" evidence="5">
    <location>
        <begin position="85"/>
        <end position="88"/>
    </location>
    <ligand>
        <name>AMP</name>
        <dbReference type="ChEBI" id="CHEBI:456215"/>
    </ligand>
</feature>
<organism evidence="8 9">
    <name type="scientific">Streptomyces cuspidosporus</name>
    <dbReference type="NCBI Taxonomy" id="66882"/>
    <lineage>
        <taxon>Bacteria</taxon>
        <taxon>Bacillati</taxon>
        <taxon>Actinomycetota</taxon>
        <taxon>Actinomycetes</taxon>
        <taxon>Kitasatosporales</taxon>
        <taxon>Streptomycetaceae</taxon>
        <taxon>Streptomyces</taxon>
    </lineage>
</organism>
<keyword evidence="5" id="KW-0963">Cytoplasm</keyword>
<keyword evidence="4 5" id="KW-0418">Kinase</keyword>
<comment type="subunit">
    <text evidence="5 7">Monomer.</text>
</comment>
<evidence type="ECO:0000256" key="5">
    <source>
        <dbReference type="HAMAP-Rule" id="MF_00235"/>
    </source>
</evidence>
<dbReference type="CDD" id="cd01428">
    <property type="entry name" value="ADK"/>
    <property type="match status" value="1"/>
</dbReference>
<feature type="binding site" evidence="5">
    <location>
        <position position="129"/>
    </location>
    <ligand>
        <name>AMP</name>
        <dbReference type="ChEBI" id="CHEBI:456215"/>
    </ligand>
</feature>
<feature type="binding site" evidence="5">
    <location>
        <position position="140"/>
    </location>
    <ligand>
        <name>AMP</name>
        <dbReference type="ChEBI" id="CHEBI:456215"/>
    </ligand>
</feature>
<comment type="subcellular location">
    <subcellularLocation>
        <location evidence="5 7">Cytoplasm</location>
    </subcellularLocation>
</comment>
<accession>A0ABP5TSS0</accession>
<dbReference type="Proteomes" id="UP001500253">
    <property type="component" value="Unassembled WGS sequence"/>
</dbReference>
<keyword evidence="3 5" id="KW-0547">Nucleotide-binding</keyword>
<dbReference type="NCBIfam" id="NF011104">
    <property type="entry name" value="PRK14531.1"/>
    <property type="match status" value="1"/>
</dbReference>
<name>A0ABP5TSS0_9ACTN</name>
<keyword evidence="2 5" id="KW-0545">Nucleotide biosynthesis</keyword>
<evidence type="ECO:0000256" key="2">
    <source>
        <dbReference type="ARBA" id="ARBA00022727"/>
    </source>
</evidence>
<evidence type="ECO:0000256" key="3">
    <source>
        <dbReference type="ARBA" id="ARBA00022741"/>
    </source>
</evidence>
<keyword evidence="1 5" id="KW-0808">Transferase</keyword>
<dbReference type="InterPro" id="IPR033690">
    <property type="entry name" value="Adenylat_kinase_CS"/>
</dbReference>
<evidence type="ECO:0000256" key="7">
    <source>
        <dbReference type="RuleBase" id="RU003331"/>
    </source>
</evidence>
<evidence type="ECO:0000313" key="9">
    <source>
        <dbReference type="Proteomes" id="UP001500253"/>
    </source>
</evidence>
<dbReference type="NCBIfam" id="NF001381">
    <property type="entry name" value="PRK00279.1-3"/>
    <property type="match status" value="1"/>
</dbReference>
<dbReference type="PRINTS" id="PR00094">
    <property type="entry name" value="ADENYLTKNASE"/>
</dbReference>
<feature type="binding site" evidence="5">
    <location>
        <begin position="10"/>
        <end position="15"/>
    </location>
    <ligand>
        <name>ATP</name>
        <dbReference type="ChEBI" id="CHEBI:30616"/>
    </ligand>
</feature>
<feature type="binding site" evidence="5">
    <location>
        <position position="92"/>
    </location>
    <ligand>
        <name>AMP</name>
        <dbReference type="ChEBI" id="CHEBI:456215"/>
    </ligand>
</feature>
<evidence type="ECO:0000256" key="1">
    <source>
        <dbReference type="ARBA" id="ARBA00022679"/>
    </source>
</evidence>
<feature type="binding site" evidence="5">
    <location>
        <position position="166"/>
    </location>
    <ligand>
        <name>ATP</name>
        <dbReference type="ChEBI" id="CHEBI:30616"/>
    </ligand>
</feature>
<dbReference type="EMBL" id="BAAASD010000031">
    <property type="protein sequence ID" value="GAA2360700.1"/>
    <property type="molecule type" value="Genomic_DNA"/>
</dbReference>
<dbReference type="Pfam" id="PF00406">
    <property type="entry name" value="ADK"/>
    <property type="match status" value="1"/>
</dbReference>
<gene>
    <name evidence="5" type="primary">adk</name>
    <name evidence="8" type="ORF">GCM10010246_58990</name>
</gene>
<feature type="binding site" evidence="5">
    <location>
        <position position="127"/>
    </location>
    <ligand>
        <name>ATP</name>
        <dbReference type="ChEBI" id="CHEBI:30616"/>
    </ligand>
</feature>
<dbReference type="Gene3D" id="3.40.50.300">
    <property type="entry name" value="P-loop containing nucleotide triphosphate hydrolases"/>
    <property type="match status" value="1"/>
</dbReference>
<feature type="binding site" evidence="5">
    <location>
        <position position="31"/>
    </location>
    <ligand>
        <name>AMP</name>
        <dbReference type="ChEBI" id="CHEBI:456215"/>
    </ligand>
</feature>
<comment type="catalytic activity">
    <reaction evidence="5 7">
        <text>AMP + ATP = 2 ADP</text>
        <dbReference type="Rhea" id="RHEA:12973"/>
        <dbReference type="ChEBI" id="CHEBI:30616"/>
        <dbReference type="ChEBI" id="CHEBI:456215"/>
        <dbReference type="ChEBI" id="CHEBI:456216"/>
        <dbReference type="EC" id="2.7.4.3"/>
    </reaction>
</comment>
<keyword evidence="5 7" id="KW-0067">ATP-binding</keyword>
<keyword evidence="9" id="KW-1185">Reference proteome</keyword>
<dbReference type="NCBIfam" id="NF011100">
    <property type="entry name" value="PRK14527.1"/>
    <property type="match status" value="1"/>
</dbReference>
<comment type="similarity">
    <text evidence="5 6">Belongs to the adenylate kinase family.</text>
</comment>
<feature type="binding site" evidence="5">
    <location>
        <position position="36"/>
    </location>
    <ligand>
        <name>AMP</name>
        <dbReference type="ChEBI" id="CHEBI:456215"/>
    </ligand>
</feature>
<dbReference type="HAMAP" id="MF_00235">
    <property type="entry name" value="Adenylate_kinase_Adk"/>
    <property type="match status" value="1"/>
</dbReference>
<feature type="region of interest" description="NMP" evidence="5">
    <location>
        <begin position="30"/>
        <end position="59"/>
    </location>
</feature>
<evidence type="ECO:0000313" key="8">
    <source>
        <dbReference type="EMBL" id="GAA2360700.1"/>
    </source>
</evidence>
<dbReference type="SUPFAM" id="SSF52540">
    <property type="entry name" value="P-loop containing nucleoside triphosphate hydrolases"/>
    <property type="match status" value="1"/>
</dbReference>
<proteinExistence type="inferred from homology"/>